<dbReference type="SUPFAM" id="SSF56112">
    <property type="entry name" value="Protein kinase-like (PK-like)"/>
    <property type="match status" value="1"/>
</dbReference>
<comment type="caution">
    <text evidence="2">The sequence shown here is derived from an EMBL/GenBank/DDBJ whole genome shotgun (WGS) entry which is preliminary data.</text>
</comment>
<evidence type="ECO:0000313" key="2">
    <source>
        <dbReference type="EMBL" id="CAH0043724.1"/>
    </source>
</evidence>
<accession>A0A9N9W647</accession>
<evidence type="ECO:0000313" key="3">
    <source>
        <dbReference type="Proteomes" id="UP000775872"/>
    </source>
</evidence>
<protein>
    <recommendedName>
        <fullName evidence="4">Protein kinase domain-containing protein</fullName>
    </recommendedName>
</protein>
<evidence type="ECO:0000256" key="1">
    <source>
        <dbReference type="SAM" id="Coils"/>
    </source>
</evidence>
<dbReference type="InterPro" id="IPR011009">
    <property type="entry name" value="Kinase-like_dom_sf"/>
</dbReference>
<sequence>MDHIPDESQWGTAPELEPDRTWKAPEVLILCTSIFPEVSSSASAYDVANRRWYELNIDTVVRDAEDWMSDVITKHIKASHSKHGTLPDFNVINTTREESTTTFEKKPNRVVARPIKGNFCYSRGESDILPTTTFDQIKNKVHLNCSADRCTWEGIECVFKRVEFQEDLEAMEREIRQREKLLRALDEDPKTGFTTIQSRFHVLPILAVVLKSSDTDEVLGLLMPYGGQSLEDLAGRYQYGMGYRGDDEDEEGEADSEARKTDEVALQPASLPRLHITETQIQALVVALWELARAGVVHGDITDRNTLCMEDGQLVFIDLGGVAPDYQGDSHAMGLMITWALERVDWGVPTMERVRKVGRCLESIADQT</sequence>
<keyword evidence="1" id="KW-0175">Coiled coil</keyword>
<evidence type="ECO:0008006" key="4">
    <source>
        <dbReference type="Google" id="ProtNLM"/>
    </source>
</evidence>
<organism evidence="2 3">
    <name type="scientific">Clonostachys solani</name>
    <dbReference type="NCBI Taxonomy" id="160281"/>
    <lineage>
        <taxon>Eukaryota</taxon>
        <taxon>Fungi</taxon>
        <taxon>Dikarya</taxon>
        <taxon>Ascomycota</taxon>
        <taxon>Pezizomycotina</taxon>
        <taxon>Sordariomycetes</taxon>
        <taxon>Hypocreomycetidae</taxon>
        <taxon>Hypocreales</taxon>
        <taxon>Bionectriaceae</taxon>
        <taxon>Clonostachys</taxon>
    </lineage>
</organism>
<name>A0A9N9W647_9HYPO</name>
<reference evidence="2" key="1">
    <citation type="submission" date="2021-10" db="EMBL/GenBank/DDBJ databases">
        <authorList>
            <person name="Piombo E."/>
        </authorList>
    </citation>
    <scope>NUCLEOTIDE SEQUENCE</scope>
</reference>
<dbReference type="Proteomes" id="UP000775872">
    <property type="component" value="Unassembled WGS sequence"/>
</dbReference>
<proteinExistence type="predicted"/>
<dbReference type="AlphaFoldDB" id="A0A9N9W647"/>
<dbReference type="EMBL" id="CABFOC020000003">
    <property type="protein sequence ID" value="CAH0043724.1"/>
    <property type="molecule type" value="Genomic_DNA"/>
</dbReference>
<gene>
    <name evidence="2" type="ORF">CSOL1703_00009608</name>
</gene>
<dbReference type="OrthoDB" id="5221171at2759"/>
<keyword evidence="3" id="KW-1185">Reference proteome</keyword>
<feature type="coiled-coil region" evidence="1">
    <location>
        <begin position="161"/>
        <end position="188"/>
    </location>
</feature>